<dbReference type="GO" id="GO:0006654">
    <property type="term" value="P:phosphatidic acid biosynthetic process"/>
    <property type="evidence" value="ECO:0007669"/>
    <property type="project" value="TreeGrafter"/>
</dbReference>
<keyword evidence="2 4" id="KW-0012">Acyltransferase</keyword>
<evidence type="ECO:0000259" key="3">
    <source>
        <dbReference type="SMART" id="SM00563"/>
    </source>
</evidence>
<proteinExistence type="predicted"/>
<reference evidence="4" key="2">
    <citation type="submission" date="2021-04" db="EMBL/GenBank/DDBJ databases">
        <authorList>
            <person name="Gilroy R."/>
        </authorList>
    </citation>
    <scope>NUCLEOTIDE SEQUENCE</scope>
    <source>
        <strain evidence="4">F6-6636</strain>
    </source>
</reference>
<dbReference type="InterPro" id="IPR002123">
    <property type="entry name" value="Plipid/glycerol_acylTrfase"/>
</dbReference>
<organism evidence="4 5">
    <name type="scientific">Candidatus Paralactobacillus gallistercoris</name>
    <dbReference type="NCBI Taxonomy" id="2838724"/>
    <lineage>
        <taxon>Bacteria</taxon>
        <taxon>Bacillati</taxon>
        <taxon>Bacillota</taxon>
        <taxon>Bacilli</taxon>
        <taxon>Lactobacillales</taxon>
        <taxon>Lactobacillaceae</taxon>
        <taxon>Lactobacillus</taxon>
    </lineage>
</organism>
<feature type="domain" description="Phospholipid/glycerol acyltransferase" evidence="3">
    <location>
        <begin position="34"/>
        <end position="144"/>
    </location>
</feature>
<reference evidence="4" key="1">
    <citation type="journal article" date="2021" name="PeerJ">
        <title>Extensive microbial diversity within the chicken gut microbiome revealed by metagenomics and culture.</title>
        <authorList>
            <person name="Gilroy R."/>
            <person name="Ravi A."/>
            <person name="Getino M."/>
            <person name="Pursley I."/>
            <person name="Horton D.L."/>
            <person name="Alikhan N.F."/>
            <person name="Baker D."/>
            <person name="Gharbi K."/>
            <person name="Hall N."/>
            <person name="Watson M."/>
            <person name="Adriaenssens E.M."/>
            <person name="Foster-Nyarko E."/>
            <person name="Jarju S."/>
            <person name="Secka A."/>
            <person name="Antonio M."/>
            <person name="Oren A."/>
            <person name="Chaudhuri R.R."/>
            <person name="La Ragione R."/>
            <person name="Hildebrand F."/>
            <person name="Pallen M.J."/>
        </authorList>
    </citation>
    <scope>NUCLEOTIDE SEQUENCE</scope>
    <source>
        <strain evidence="4">F6-6636</strain>
    </source>
</reference>
<dbReference type="SUPFAM" id="SSF69593">
    <property type="entry name" value="Glycerol-3-phosphate (1)-acyltransferase"/>
    <property type="match status" value="1"/>
</dbReference>
<keyword evidence="1" id="KW-0808">Transferase</keyword>
<dbReference type="CDD" id="cd07989">
    <property type="entry name" value="LPLAT_AGPAT-like"/>
    <property type="match status" value="1"/>
</dbReference>
<evidence type="ECO:0000313" key="5">
    <source>
        <dbReference type="Proteomes" id="UP000777303"/>
    </source>
</evidence>
<dbReference type="PANTHER" id="PTHR10434">
    <property type="entry name" value="1-ACYL-SN-GLYCEROL-3-PHOSPHATE ACYLTRANSFERASE"/>
    <property type="match status" value="1"/>
</dbReference>
<dbReference type="SMART" id="SM00563">
    <property type="entry name" value="PlsC"/>
    <property type="match status" value="1"/>
</dbReference>
<accession>A0A948TIP1</accession>
<protein>
    <submittedName>
        <fullName evidence="4">1-acyl-sn-glycerol-3-phosphate acyltransferase</fullName>
    </submittedName>
</protein>
<evidence type="ECO:0000256" key="1">
    <source>
        <dbReference type="ARBA" id="ARBA00022679"/>
    </source>
</evidence>
<sequence>MFYTIARVLVMNFIRLINGNVHVEQRDKLPQGNYILVGPHRAWWDPIFFAYAASPKQFTFMAKKELFKNPILRWILVHANAFPVDRKHPGPSVIKIPVQHLRKDDMSLIMFPTGSRYSNQLKGGAVLIAKLAKVPLVPVVYQGPLKLSGVFKRQKITIRFGDPITI</sequence>
<name>A0A948TIP1_9LACO</name>
<evidence type="ECO:0000256" key="2">
    <source>
        <dbReference type="ARBA" id="ARBA00023315"/>
    </source>
</evidence>
<dbReference type="AlphaFoldDB" id="A0A948TIP1"/>
<dbReference type="GO" id="GO:0003841">
    <property type="term" value="F:1-acylglycerol-3-phosphate O-acyltransferase activity"/>
    <property type="evidence" value="ECO:0007669"/>
    <property type="project" value="TreeGrafter"/>
</dbReference>
<gene>
    <name evidence="4" type="ORF">H9901_00145</name>
</gene>
<feature type="non-terminal residue" evidence="4">
    <location>
        <position position="166"/>
    </location>
</feature>
<comment type="caution">
    <text evidence="4">The sequence shown here is derived from an EMBL/GenBank/DDBJ whole genome shotgun (WGS) entry which is preliminary data.</text>
</comment>
<evidence type="ECO:0000313" key="4">
    <source>
        <dbReference type="EMBL" id="MBU3851112.1"/>
    </source>
</evidence>
<dbReference type="PANTHER" id="PTHR10434:SF40">
    <property type="entry name" value="1-ACYL-SN-GLYCEROL-3-PHOSPHATE ACYLTRANSFERASE"/>
    <property type="match status" value="1"/>
</dbReference>
<dbReference type="EMBL" id="JAHLFS010000003">
    <property type="protein sequence ID" value="MBU3851112.1"/>
    <property type="molecule type" value="Genomic_DNA"/>
</dbReference>
<dbReference type="Proteomes" id="UP000777303">
    <property type="component" value="Unassembled WGS sequence"/>
</dbReference>
<dbReference type="Pfam" id="PF01553">
    <property type="entry name" value="Acyltransferase"/>
    <property type="match status" value="1"/>
</dbReference>